<reference evidence="2 3" key="1">
    <citation type="submission" date="2020-07" db="EMBL/GenBank/DDBJ databases">
        <title>Comparative genomics of pyrophilous fungi reveals a link between fire events and developmental genes.</title>
        <authorList>
            <consortium name="DOE Joint Genome Institute"/>
            <person name="Steindorff A.S."/>
            <person name="Carver A."/>
            <person name="Calhoun S."/>
            <person name="Stillman K."/>
            <person name="Liu H."/>
            <person name="Lipzen A."/>
            <person name="Pangilinan J."/>
            <person name="Labutti K."/>
            <person name="Bruns T.D."/>
            <person name="Grigoriev I.V."/>
        </authorList>
    </citation>
    <scope>NUCLEOTIDE SEQUENCE [LARGE SCALE GENOMIC DNA]</scope>
    <source>
        <strain evidence="2 3">CBS 144469</strain>
    </source>
</reference>
<comment type="caution">
    <text evidence="2">The sequence shown here is derived from an EMBL/GenBank/DDBJ whole genome shotgun (WGS) entry which is preliminary data.</text>
</comment>
<organism evidence="2 3">
    <name type="scientific">Ephemerocybe angulata</name>
    <dbReference type="NCBI Taxonomy" id="980116"/>
    <lineage>
        <taxon>Eukaryota</taxon>
        <taxon>Fungi</taxon>
        <taxon>Dikarya</taxon>
        <taxon>Basidiomycota</taxon>
        <taxon>Agaricomycotina</taxon>
        <taxon>Agaricomycetes</taxon>
        <taxon>Agaricomycetidae</taxon>
        <taxon>Agaricales</taxon>
        <taxon>Agaricineae</taxon>
        <taxon>Psathyrellaceae</taxon>
        <taxon>Ephemerocybe</taxon>
    </lineage>
</organism>
<sequence>MNIESPTLPNHDIMRDDTEATSPMFHDGVPSDTELPVEITDAIPACAQEVYEMLGKNETTIKTFADLISTEAILNPGLKYSKTAATLLVQIIQLLKESPNGEGSLDNTGESPIVSSLMNHLANNILTSLSVKEQIPGSFIFYMGLVNESLIDGEKFYHTINPDHRKRMMHSVFERGDIYSDLSQGFSELNKFLKDLMSSLKEAASKAEVRHGISEPAET</sequence>
<evidence type="ECO:0000313" key="2">
    <source>
        <dbReference type="EMBL" id="KAF6746386.1"/>
    </source>
</evidence>
<protein>
    <submittedName>
        <fullName evidence="2">Uncharacterized protein</fullName>
    </submittedName>
</protein>
<evidence type="ECO:0000256" key="1">
    <source>
        <dbReference type="SAM" id="MobiDB-lite"/>
    </source>
</evidence>
<feature type="region of interest" description="Disordered" evidence="1">
    <location>
        <begin position="1"/>
        <end position="20"/>
    </location>
</feature>
<proteinExistence type="predicted"/>
<keyword evidence="3" id="KW-1185">Reference proteome</keyword>
<evidence type="ECO:0000313" key="3">
    <source>
        <dbReference type="Proteomes" id="UP000521943"/>
    </source>
</evidence>
<name>A0A8H6HIJ9_9AGAR</name>
<dbReference type="EMBL" id="JACGCI010000093">
    <property type="protein sequence ID" value="KAF6746386.1"/>
    <property type="molecule type" value="Genomic_DNA"/>
</dbReference>
<dbReference type="Proteomes" id="UP000521943">
    <property type="component" value="Unassembled WGS sequence"/>
</dbReference>
<dbReference type="AlphaFoldDB" id="A0A8H6HIJ9"/>
<accession>A0A8H6HIJ9</accession>
<gene>
    <name evidence="2" type="ORF">DFP72DRAFT_855438</name>
</gene>